<dbReference type="GO" id="GO:0015833">
    <property type="term" value="P:peptide transport"/>
    <property type="evidence" value="ECO:0007669"/>
    <property type="project" value="UniProtKB-KW"/>
</dbReference>
<dbReference type="PANTHER" id="PTHR11654">
    <property type="entry name" value="OLIGOPEPTIDE TRANSPORTER-RELATED"/>
    <property type="match status" value="1"/>
</dbReference>
<keyword evidence="2" id="KW-0813">Transport</keyword>
<dbReference type="GeneTree" id="ENSGT00940000158916"/>
<keyword evidence="3" id="KW-0812">Transmembrane</keyword>
<reference evidence="4 5" key="1">
    <citation type="journal article" date="2010" name="PLoS Biol.">
        <title>Multi-platform next-generation sequencing of the domestic turkey (Meleagris gallopavo): genome assembly and analysis.</title>
        <authorList>
            <person name="Dalloul R.A."/>
            <person name="Long J.A."/>
            <person name="Zimin A.V."/>
            <person name="Aslam L."/>
            <person name="Beal K."/>
            <person name="Blomberg L.A."/>
            <person name="Bouffard P."/>
            <person name="Burt D.W."/>
            <person name="Crasta O."/>
            <person name="Crooijmans R.P."/>
            <person name="Cooper K."/>
            <person name="Coulombe R.A."/>
            <person name="De S."/>
            <person name="Delany M.E."/>
            <person name="Dodgson J.B."/>
            <person name="Dong J.J."/>
            <person name="Evans C."/>
            <person name="Frederickson K.M."/>
            <person name="Flicek P."/>
            <person name="Florea L."/>
            <person name="Folkerts O."/>
            <person name="Groenen M.A."/>
            <person name="Harkins T.T."/>
            <person name="Herrero J."/>
            <person name="Hoffmann S."/>
            <person name="Megens H.J."/>
            <person name="Jiang A."/>
            <person name="de Jong P."/>
            <person name="Kaiser P."/>
            <person name="Kim H."/>
            <person name="Kim K.W."/>
            <person name="Kim S."/>
            <person name="Langenberger D."/>
            <person name="Lee M.K."/>
            <person name="Lee T."/>
            <person name="Mane S."/>
            <person name="Marcais G."/>
            <person name="Marz M."/>
            <person name="McElroy A.P."/>
            <person name="Modise T."/>
            <person name="Nefedov M."/>
            <person name="Notredame C."/>
            <person name="Paton I.R."/>
            <person name="Payne W.S."/>
            <person name="Pertea G."/>
            <person name="Prickett D."/>
            <person name="Puiu D."/>
            <person name="Qioa D."/>
            <person name="Raineri E."/>
            <person name="Ruffier M."/>
            <person name="Salzberg S.L."/>
            <person name="Schatz M.C."/>
            <person name="Scheuring C."/>
            <person name="Schmidt C.J."/>
            <person name="Schroeder S."/>
            <person name="Searle S.M."/>
            <person name="Smith E.J."/>
            <person name="Smith J."/>
            <person name="Sonstegard T.S."/>
            <person name="Stadler P.F."/>
            <person name="Tafer H."/>
            <person name="Tu Z.J."/>
            <person name="Van Tassell C.P."/>
            <person name="Vilella A.J."/>
            <person name="Williams K.P."/>
            <person name="Yorke J.A."/>
            <person name="Zhang L."/>
            <person name="Zhang H.B."/>
            <person name="Zhang X."/>
            <person name="Zhang Y."/>
            <person name="Reed K.M."/>
        </authorList>
    </citation>
    <scope>NUCLEOTIDE SEQUENCE [LARGE SCALE GENOMIC DNA]</scope>
</reference>
<feature type="transmembrane region" description="Helical" evidence="3">
    <location>
        <begin position="140"/>
        <end position="159"/>
    </location>
</feature>
<dbReference type="Gene3D" id="1.20.1250.20">
    <property type="entry name" value="MFS general substrate transporter like domains"/>
    <property type="match status" value="1"/>
</dbReference>
<gene>
    <name evidence="4" type="primary">LOC104911741</name>
</gene>
<dbReference type="InParanoid" id="G1NLF2"/>
<keyword evidence="5" id="KW-1185">Reference proteome</keyword>
<evidence type="ECO:0000256" key="1">
    <source>
        <dbReference type="ARBA" id="ARBA00004141"/>
    </source>
</evidence>
<proteinExistence type="predicted"/>
<evidence type="ECO:0000256" key="2">
    <source>
        <dbReference type="ARBA" id="ARBA00022856"/>
    </source>
</evidence>
<reference evidence="4" key="3">
    <citation type="submission" date="2025-09" db="UniProtKB">
        <authorList>
            <consortium name="Ensembl"/>
        </authorList>
    </citation>
    <scope>IDENTIFICATION</scope>
</reference>
<sequence>MWYSYNCNLGKHSALNPVAGQLSAALSVMVAGFSEIHRKHFPQVEQTLSEEVLLVSSMPCFHLAPQYILLGVAEALVTPSCSLLSFWLVPERIRGISMHFLTLFNGAGCFMGAFFVQTSHAGTQGNWFPHLLHEGKLERFFFFLASLMMVNTLGFWTIAHRYSNLNQEYTSEFRGRLSEEKEVFLKHDKVIEHYGSVLDHSSILSPMETT</sequence>
<protein>
    <submittedName>
        <fullName evidence="4">Uncharacterized protein</fullName>
    </submittedName>
</protein>
<dbReference type="Ensembl" id="ENSMGAT00000015275.3">
    <property type="protein sequence ID" value="ENSMGAP00000014344.3"/>
    <property type="gene ID" value="ENSMGAG00000021624.1"/>
</dbReference>
<comment type="subcellular location">
    <subcellularLocation>
        <location evidence="1">Membrane</location>
        <topology evidence="1">Multi-pass membrane protein</topology>
    </subcellularLocation>
</comment>
<feature type="transmembrane region" description="Helical" evidence="3">
    <location>
        <begin position="100"/>
        <end position="120"/>
    </location>
</feature>
<keyword evidence="3" id="KW-0472">Membrane</keyword>
<keyword evidence="2" id="KW-0653">Protein transport</keyword>
<organism evidence="4 5">
    <name type="scientific">Meleagris gallopavo</name>
    <name type="common">Wild turkey</name>
    <dbReference type="NCBI Taxonomy" id="9103"/>
    <lineage>
        <taxon>Eukaryota</taxon>
        <taxon>Metazoa</taxon>
        <taxon>Chordata</taxon>
        <taxon>Craniata</taxon>
        <taxon>Vertebrata</taxon>
        <taxon>Euteleostomi</taxon>
        <taxon>Archelosauria</taxon>
        <taxon>Archosauria</taxon>
        <taxon>Dinosauria</taxon>
        <taxon>Saurischia</taxon>
        <taxon>Theropoda</taxon>
        <taxon>Coelurosauria</taxon>
        <taxon>Aves</taxon>
        <taxon>Neognathae</taxon>
        <taxon>Galloanserae</taxon>
        <taxon>Galliformes</taxon>
        <taxon>Phasianidae</taxon>
        <taxon>Meleagridinae</taxon>
        <taxon>Meleagris</taxon>
    </lineage>
</organism>
<keyword evidence="2" id="KW-0571">Peptide transport</keyword>
<evidence type="ECO:0000313" key="5">
    <source>
        <dbReference type="Proteomes" id="UP000001645"/>
    </source>
</evidence>
<evidence type="ECO:0000313" key="4">
    <source>
        <dbReference type="Ensembl" id="ENSMGAP00000014344.3"/>
    </source>
</evidence>
<dbReference type="SUPFAM" id="SSF103473">
    <property type="entry name" value="MFS general substrate transporter"/>
    <property type="match status" value="1"/>
</dbReference>
<name>G1NLF2_MELGA</name>
<accession>G1NLF2</accession>
<dbReference type="GO" id="GO:0016020">
    <property type="term" value="C:membrane"/>
    <property type="evidence" value="ECO:0007669"/>
    <property type="project" value="UniProtKB-SubCell"/>
</dbReference>
<dbReference type="InterPro" id="IPR036259">
    <property type="entry name" value="MFS_trans_sf"/>
</dbReference>
<keyword evidence="3" id="KW-1133">Transmembrane helix</keyword>
<evidence type="ECO:0000256" key="3">
    <source>
        <dbReference type="SAM" id="Phobius"/>
    </source>
</evidence>
<feature type="transmembrane region" description="Helical" evidence="3">
    <location>
        <begin position="67"/>
        <end position="88"/>
    </location>
</feature>
<dbReference type="AlphaFoldDB" id="G1NLF2"/>
<dbReference type="Proteomes" id="UP000001645">
    <property type="component" value="Chromosome 1"/>
</dbReference>
<reference evidence="4" key="2">
    <citation type="submission" date="2025-08" db="UniProtKB">
        <authorList>
            <consortium name="Ensembl"/>
        </authorList>
    </citation>
    <scope>IDENTIFICATION</scope>
</reference>